<organism evidence="3 4">
    <name type="scientific">Circinella minor</name>
    <dbReference type="NCBI Taxonomy" id="1195481"/>
    <lineage>
        <taxon>Eukaryota</taxon>
        <taxon>Fungi</taxon>
        <taxon>Fungi incertae sedis</taxon>
        <taxon>Mucoromycota</taxon>
        <taxon>Mucoromycotina</taxon>
        <taxon>Mucoromycetes</taxon>
        <taxon>Mucorales</taxon>
        <taxon>Lichtheimiaceae</taxon>
        <taxon>Circinella</taxon>
    </lineage>
</organism>
<evidence type="ECO:0000313" key="3">
    <source>
        <dbReference type="EMBL" id="KAG2215963.1"/>
    </source>
</evidence>
<sequence length="349" mass="39925">MPPKKPVKAKTTTNEFLELKQQLRSLNDDVVLLHETMEEIQKTVSTMDEAQKENQRIMSNSLDELKIMIEKLFEGFSTSTSLVATDESSRQSASENMIGAPVNYITSNGERKPHFLTIRKKHIVQVIKASSKTMSEQKAESLYKGTITIRVNTLKTMIKRLGIQLLTLPSNMDEDETESAEQEDNEETRSNNNHSMLPGQSNESLQASDDEYTNSDWTWKKIDHHEKEIAIQSFTLAVKESTGVDYSKCVGNWAANHMLQEGWTNMLKGKYVKKEYIGDNEETTNSLTLPPSNTNQNILRNINEYWESEIEYEDQAMEPVPSGTAELDNYFNNDQECVDVDLKLLRRHM</sequence>
<feature type="compositionally biased region" description="Polar residues" evidence="2">
    <location>
        <begin position="190"/>
        <end position="207"/>
    </location>
</feature>
<reference evidence="3 4" key="1">
    <citation type="submission" date="2020-12" db="EMBL/GenBank/DDBJ databases">
        <title>Metabolic potential, ecology and presence of endohyphal bacteria is reflected in genomic diversity of Mucoromycotina.</title>
        <authorList>
            <person name="Muszewska A."/>
            <person name="Okrasinska A."/>
            <person name="Steczkiewicz K."/>
            <person name="Drgas O."/>
            <person name="Orlowska M."/>
            <person name="Perlinska-Lenart U."/>
            <person name="Aleksandrzak-Piekarczyk T."/>
            <person name="Szatraj K."/>
            <person name="Zielenkiewicz U."/>
            <person name="Pilsyk S."/>
            <person name="Malc E."/>
            <person name="Mieczkowski P."/>
            <person name="Kruszewska J.S."/>
            <person name="Biernat P."/>
            <person name="Pawlowska J."/>
        </authorList>
    </citation>
    <scope>NUCLEOTIDE SEQUENCE [LARGE SCALE GENOMIC DNA]</scope>
    <source>
        <strain evidence="3 4">CBS 142.35</strain>
    </source>
</reference>
<gene>
    <name evidence="3" type="ORF">INT45_010107</name>
</gene>
<name>A0A8H7VGT7_9FUNG</name>
<dbReference type="AlphaFoldDB" id="A0A8H7VGT7"/>
<evidence type="ECO:0000313" key="4">
    <source>
        <dbReference type="Proteomes" id="UP000646827"/>
    </source>
</evidence>
<protein>
    <submittedName>
        <fullName evidence="3">Uncharacterized protein</fullName>
    </submittedName>
</protein>
<dbReference type="EMBL" id="JAEPRB010000471">
    <property type="protein sequence ID" value="KAG2215963.1"/>
    <property type="molecule type" value="Genomic_DNA"/>
</dbReference>
<keyword evidence="1" id="KW-0175">Coiled coil</keyword>
<feature type="compositionally biased region" description="Acidic residues" evidence="2">
    <location>
        <begin position="172"/>
        <end position="186"/>
    </location>
</feature>
<feature type="coiled-coil region" evidence="1">
    <location>
        <begin position="9"/>
        <end position="60"/>
    </location>
</feature>
<evidence type="ECO:0000256" key="2">
    <source>
        <dbReference type="SAM" id="MobiDB-lite"/>
    </source>
</evidence>
<proteinExistence type="predicted"/>
<comment type="caution">
    <text evidence="3">The sequence shown here is derived from an EMBL/GenBank/DDBJ whole genome shotgun (WGS) entry which is preliminary data.</text>
</comment>
<accession>A0A8H7VGT7</accession>
<keyword evidence="4" id="KW-1185">Reference proteome</keyword>
<feature type="region of interest" description="Disordered" evidence="2">
    <location>
        <begin position="170"/>
        <end position="210"/>
    </location>
</feature>
<evidence type="ECO:0000256" key="1">
    <source>
        <dbReference type="SAM" id="Coils"/>
    </source>
</evidence>
<dbReference type="Proteomes" id="UP000646827">
    <property type="component" value="Unassembled WGS sequence"/>
</dbReference>
<dbReference type="OrthoDB" id="2264637at2759"/>